<dbReference type="EMBL" id="JASSZA010000411">
    <property type="protein sequence ID" value="KAK2081121.1"/>
    <property type="molecule type" value="Genomic_DNA"/>
</dbReference>
<evidence type="ECO:0000256" key="1">
    <source>
        <dbReference type="SAM" id="MobiDB-lite"/>
    </source>
</evidence>
<sequence length="693" mass="75348">MELYRQLPQDTLRVMREGCSHCSQALVWALAPPWLPSAHWLLCSEAREDPLCHAPHVTQTPRPTQTVFLHQNVFPPQTPKTFPRAERPQAQAPTPVTQRGHCSHPLSWGPRLQLRDGLGGDGRDGSHSRGFAALIVGTSSRRCALRRSPAHVRVMCAHVLCTCSRVEPQQPVRANPEEPVPVALAFAERFWRQRPGLYRNCSSQVGLQAHTCLPRSWEPRDYLSPEVEAGGSPSRLDSRQPWNLRGWGLSQGWDPMRPPPHAPHRAAARREPPLPWGSWGPDGRHCAPRAARSHAHRPHPLCAHPGPFHPARLALRLAPTRGPRRAPRPRPPSALRPCPRSPPPHLTPSHTPLTHSLPLTRPPGVARDPRPSRLGRSLAARRAHFMEGTLRPCKEEEQGRPPRGSPACQGGRAATQAQPEDAPARRKSRPRGSRAAATQGTLGRRGAGRQGGGEGRVERRGGAGPVGRRGGALGMATPGLERSDYAPLVLALEPPPRLRPRGRGVPRATAPRQAWRAVARGLGLRGLCRAAWAGGTARWAPPRHAPPETRSHRSRRPPRSPGTAAWAGRLHPQADGAHHAVSAVRPETHAVWVGTSALQSSAAGARGGRRSSRRSPSRLRGRARGQHFPAQRILPGTGCPTPAPGPRRSQRSFLQKTAHQARPAPLGGSWGARGPRDTLHSCFPISAAREGSP</sequence>
<feature type="region of interest" description="Disordered" evidence="1">
    <location>
        <begin position="598"/>
        <end position="693"/>
    </location>
</feature>
<feature type="compositionally biased region" description="Basic residues" evidence="1">
    <location>
        <begin position="607"/>
        <end position="625"/>
    </location>
</feature>
<feature type="compositionally biased region" description="Low complexity" evidence="1">
    <location>
        <begin position="309"/>
        <end position="321"/>
    </location>
</feature>
<accession>A0ABQ9T8Q3</accession>
<gene>
    <name evidence="2" type="ORF">P7K49_040236</name>
</gene>
<evidence type="ECO:0000313" key="2">
    <source>
        <dbReference type="EMBL" id="KAK2081121.1"/>
    </source>
</evidence>
<feature type="region of interest" description="Disordered" evidence="1">
    <location>
        <begin position="252"/>
        <end position="479"/>
    </location>
</feature>
<feature type="region of interest" description="Disordered" evidence="1">
    <location>
        <begin position="537"/>
        <end position="567"/>
    </location>
</feature>
<protein>
    <submittedName>
        <fullName evidence="2">Uncharacterized protein</fullName>
    </submittedName>
</protein>
<proteinExistence type="predicted"/>
<reference evidence="2 3" key="1">
    <citation type="submission" date="2023-05" db="EMBL/GenBank/DDBJ databases">
        <title>B98-5 Cell Line De Novo Hybrid Assembly: An Optical Mapping Approach.</title>
        <authorList>
            <person name="Kananen K."/>
            <person name="Auerbach J.A."/>
            <person name="Kautto E."/>
            <person name="Blachly J.S."/>
        </authorList>
    </citation>
    <scope>NUCLEOTIDE SEQUENCE [LARGE SCALE GENOMIC DNA]</scope>
    <source>
        <strain evidence="2">B95-8</strain>
        <tissue evidence="2">Cell line</tissue>
    </source>
</reference>
<dbReference type="Proteomes" id="UP001266305">
    <property type="component" value="Unassembled WGS sequence"/>
</dbReference>
<evidence type="ECO:0000313" key="3">
    <source>
        <dbReference type="Proteomes" id="UP001266305"/>
    </source>
</evidence>
<organism evidence="2 3">
    <name type="scientific">Saguinus oedipus</name>
    <name type="common">Cotton-top tamarin</name>
    <name type="synonym">Oedipomidas oedipus</name>
    <dbReference type="NCBI Taxonomy" id="9490"/>
    <lineage>
        <taxon>Eukaryota</taxon>
        <taxon>Metazoa</taxon>
        <taxon>Chordata</taxon>
        <taxon>Craniata</taxon>
        <taxon>Vertebrata</taxon>
        <taxon>Euteleostomi</taxon>
        <taxon>Mammalia</taxon>
        <taxon>Eutheria</taxon>
        <taxon>Euarchontoglires</taxon>
        <taxon>Primates</taxon>
        <taxon>Haplorrhini</taxon>
        <taxon>Platyrrhini</taxon>
        <taxon>Cebidae</taxon>
        <taxon>Callitrichinae</taxon>
        <taxon>Saguinus</taxon>
    </lineage>
</organism>
<name>A0ABQ9T8Q3_SAGOE</name>
<feature type="compositionally biased region" description="Pro residues" evidence="1">
    <location>
        <begin position="329"/>
        <end position="346"/>
    </location>
</feature>
<keyword evidence="3" id="KW-1185">Reference proteome</keyword>
<feature type="compositionally biased region" description="Gly residues" evidence="1">
    <location>
        <begin position="443"/>
        <end position="454"/>
    </location>
</feature>
<feature type="compositionally biased region" description="Gly residues" evidence="1">
    <location>
        <begin position="462"/>
        <end position="473"/>
    </location>
</feature>
<feature type="compositionally biased region" description="Low complexity" evidence="1">
    <location>
        <begin position="347"/>
        <end position="363"/>
    </location>
</feature>
<feature type="region of interest" description="Disordered" evidence="1">
    <location>
        <begin position="78"/>
        <end position="108"/>
    </location>
</feature>
<comment type="caution">
    <text evidence="2">The sequence shown here is derived from an EMBL/GenBank/DDBJ whole genome shotgun (WGS) entry which is preliminary data.</text>
</comment>